<dbReference type="Proteomes" id="UP001501725">
    <property type="component" value="Unassembled WGS sequence"/>
</dbReference>
<dbReference type="PANTHER" id="PTHR10799">
    <property type="entry name" value="SNF2/RAD54 HELICASE FAMILY"/>
    <property type="match status" value="1"/>
</dbReference>
<protein>
    <recommendedName>
        <fullName evidence="6">DEAD/DEAH box helicase</fullName>
    </recommendedName>
</protein>
<reference evidence="5" key="1">
    <citation type="journal article" date="2019" name="Int. J. Syst. Evol. Microbiol.">
        <title>The Global Catalogue of Microorganisms (GCM) 10K type strain sequencing project: providing services to taxonomists for standard genome sequencing and annotation.</title>
        <authorList>
            <consortium name="The Broad Institute Genomics Platform"/>
            <consortium name="The Broad Institute Genome Sequencing Center for Infectious Disease"/>
            <person name="Wu L."/>
            <person name="Ma J."/>
        </authorList>
    </citation>
    <scope>NUCLEOTIDE SEQUENCE [LARGE SCALE GENOMIC DNA]</scope>
    <source>
        <strain evidence="5">JCM 17919</strain>
    </source>
</reference>
<gene>
    <name evidence="4" type="ORF">GCM10023184_40370</name>
</gene>
<dbReference type="InterPro" id="IPR038718">
    <property type="entry name" value="SNF2-like_sf"/>
</dbReference>
<dbReference type="InterPro" id="IPR001650">
    <property type="entry name" value="Helicase_C-like"/>
</dbReference>
<evidence type="ECO:0000259" key="2">
    <source>
        <dbReference type="PROSITE" id="PS51192"/>
    </source>
</evidence>
<dbReference type="SMART" id="SM00487">
    <property type="entry name" value="DEXDc"/>
    <property type="match status" value="1"/>
</dbReference>
<dbReference type="InterPro" id="IPR000330">
    <property type="entry name" value="SNF2_N"/>
</dbReference>
<dbReference type="CDD" id="cd18793">
    <property type="entry name" value="SF2_C_SNF"/>
    <property type="match status" value="1"/>
</dbReference>
<dbReference type="RefSeq" id="WP_345257723.1">
    <property type="nucleotide sequence ID" value="NZ_BAABGY010000016.1"/>
</dbReference>
<keyword evidence="1" id="KW-0378">Hydrolase</keyword>
<accession>A0ABP8HNJ4</accession>
<dbReference type="InterPro" id="IPR027417">
    <property type="entry name" value="P-loop_NTPase"/>
</dbReference>
<dbReference type="SUPFAM" id="SSF52540">
    <property type="entry name" value="P-loop containing nucleoside triphosphate hydrolases"/>
    <property type="match status" value="2"/>
</dbReference>
<feature type="domain" description="Helicase C-terminal" evidence="3">
    <location>
        <begin position="798"/>
        <end position="953"/>
    </location>
</feature>
<dbReference type="Pfam" id="PF00176">
    <property type="entry name" value="SNF2-rel_dom"/>
    <property type="match status" value="1"/>
</dbReference>
<dbReference type="EMBL" id="BAABGY010000016">
    <property type="protein sequence ID" value="GAA4341713.1"/>
    <property type="molecule type" value="Genomic_DNA"/>
</dbReference>
<organism evidence="4 5">
    <name type="scientific">Flaviaesturariibacter amylovorans</name>
    <dbReference type="NCBI Taxonomy" id="1084520"/>
    <lineage>
        <taxon>Bacteria</taxon>
        <taxon>Pseudomonadati</taxon>
        <taxon>Bacteroidota</taxon>
        <taxon>Chitinophagia</taxon>
        <taxon>Chitinophagales</taxon>
        <taxon>Chitinophagaceae</taxon>
        <taxon>Flaviaestuariibacter</taxon>
    </lineage>
</organism>
<dbReference type="Gene3D" id="3.40.50.300">
    <property type="entry name" value="P-loop containing nucleotide triphosphate hydrolases"/>
    <property type="match status" value="1"/>
</dbReference>
<dbReference type="PROSITE" id="PS51194">
    <property type="entry name" value="HELICASE_CTER"/>
    <property type="match status" value="1"/>
</dbReference>
<name>A0ABP8HNJ4_9BACT</name>
<dbReference type="InterPro" id="IPR014001">
    <property type="entry name" value="Helicase_ATP-bd"/>
</dbReference>
<dbReference type="Pfam" id="PF00271">
    <property type="entry name" value="Helicase_C"/>
    <property type="match status" value="1"/>
</dbReference>
<dbReference type="Gene3D" id="3.40.50.10810">
    <property type="entry name" value="Tandem AAA-ATPase domain"/>
    <property type="match status" value="1"/>
</dbReference>
<evidence type="ECO:0000313" key="5">
    <source>
        <dbReference type="Proteomes" id="UP001501725"/>
    </source>
</evidence>
<sequence length="976" mass="109146">MAHTYSIKDLQEALLGGAPQPAPATGERALLLVLRHYRFHKVLSIELYEATLTAAGKPRNPLLPVNPLDRIPRTGDPAVLQFLAAVSRFQKDPTAPRTPADIEALRLVLRNPAGLPIYAHDAGFSDNPTAGSLTPVGFGAPITDATLLVTRRGDTYTCTPQLPIGGRMIPLEETDIAFEHFVRGTEAWHLLASFPLFRLVRFFRGLRGPLQLPAAHFPEFRRLVLDPLGDLLTVHYTGVQPATEVQRAEAGGDAPPERFLYLSDSGAHIALTPVARYGNTDVPVLSKRQVYAQDRSGQWFCLERNEEAEVAFTALLLRQHPDFERQLDTDPLAFYLHRSRFLENDWFLGAFADWQEAGITVLGFGDLKGIRTSPHTASVSVQVRSGIDWFGATVKLRFGKQTAALKQLQQAVRAKSRYIPLGDGTQGLLPEAWLERFAAWFEAGDTESEELRIPKVQFATVAELFREDELDREALAELRYYQQHFTRPEAVPNVPVPATFRGTLRHYQQEGLNWLQLLAAGGFGGCLADDMGLGKTVQVLAFLLAEADTDGPHTSLVVVPNSLLFNWQAEAQRFAPTLRLHLHYGERRLRHIRDFDRFDLVLTTYGTLLQDISYLKNYGFRHVFLDESQAIKNIESQRYAAARLLQARTRFAITGTPVENNTLDLYAQLSFACPGLLGSKRSFKQLFSIPIDQFQSSRHARQLQQRVAPFLLRRTKKEVAPELPEKTELLLSCPMDESQQRIYDACARELRDFIEGKADDELKRSSVFLLRGLTRLRQICNAPQLLPEEKQWNGTSSKIEALVEGIVNNAPGHKILVFSQFVSMLDLIRAELEKRQIPSEVLTGSTRDRAGAVQRFETDERTRVFLISLKAGGTGLNLTSADYVYLVDPWWNPAVEDQAIDRAYRIGQDKKVVAVRLYCPGTVEEKIRHLQAAKRALSGELIGGSPGFLASITRSEWRELLGPLASPTGGGGLTKR</sequence>
<keyword evidence="5" id="KW-1185">Reference proteome</keyword>
<comment type="caution">
    <text evidence="4">The sequence shown here is derived from an EMBL/GenBank/DDBJ whole genome shotgun (WGS) entry which is preliminary data.</text>
</comment>
<dbReference type="InterPro" id="IPR049730">
    <property type="entry name" value="SNF2/RAD54-like_C"/>
</dbReference>
<proteinExistence type="predicted"/>
<dbReference type="PROSITE" id="PS51192">
    <property type="entry name" value="HELICASE_ATP_BIND_1"/>
    <property type="match status" value="1"/>
</dbReference>
<evidence type="ECO:0000256" key="1">
    <source>
        <dbReference type="ARBA" id="ARBA00022801"/>
    </source>
</evidence>
<evidence type="ECO:0000259" key="3">
    <source>
        <dbReference type="PROSITE" id="PS51194"/>
    </source>
</evidence>
<evidence type="ECO:0008006" key="6">
    <source>
        <dbReference type="Google" id="ProtNLM"/>
    </source>
</evidence>
<evidence type="ECO:0000313" key="4">
    <source>
        <dbReference type="EMBL" id="GAA4341713.1"/>
    </source>
</evidence>
<feature type="domain" description="Helicase ATP-binding" evidence="2">
    <location>
        <begin position="516"/>
        <end position="675"/>
    </location>
</feature>
<dbReference type="SMART" id="SM00490">
    <property type="entry name" value="HELICc"/>
    <property type="match status" value="1"/>
</dbReference>